<sequence length="201" mass="22522">MIEKQRLYLATQNQHKIEEIKDLLGDLFAIHTVFELGLSVEIPETGNTLQANSMQKAAYIAEHFQVTCLSDDSGLEVKALDGRPGVYSARYAGEPKDDAANVQKLLSELEGVSDRSARFVTVLTFHHQGQYFSFEGEIQGQIASSPRGEHGFGYDPVFVPAGFDRTFAEMTMEEKNQMAHRARAMQKFKSFIDETGFFSDN</sequence>
<comment type="catalytic activity">
    <reaction evidence="7">
        <text>ITP + H2O = IMP + diphosphate + H(+)</text>
        <dbReference type="Rhea" id="RHEA:29399"/>
        <dbReference type="ChEBI" id="CHEBI:15377"/>
        <dbReference type="ChEBI" id="CHEBI:15378"/>
        <dbReference type="ChEBI" id="CHEBI:33019"/>
        <dbReference type="ChEBI" id="CHEBI:58053"/>
        <dbReference type="ChEBI" id="CHEBI:61402"/>
        <dbReference type="EC" id="3.6.1.66"/>
    </reaction>
</comment>
<comment type="catalytic activity">
    <reaction evidence="7">
        <text>XTP + H2O = XMP + diphosphate + H(+)</text>
        <dbReference type="Rhea" id="RHEA:28610"/>
        <dbReference type="ChEBI" id="CHEBI:15377"/>
        <dbReference type="ChEBI" id="CHEBI:15378"/>
        <dbReference type="ChEBI" id="CHEBI:33019"/>
        <dbReference type="ChEBI" id="CHEBI:57464"/>
        <dbReference type="ChEBI" id="CHEBI:61314"/>
        <dbReference type="EC" id="3.6.1.66"/>
    </reaction>
</comment>
<proteinExistence type="inferred from homology"/>
<protein>
    <recommendedName>
        <fullName evidence="7">dITP/XTP pyrophosphatase</fullName>
        <ecNumber evidence="7">3.6.1.66</ecNumber>
    </recommendedName>
    <alternativeName>
        <fullName evidence="7">Non-canonical purine NTP pyrophosphatase</fullName>
    </alternativeName>
    <alternativeName>
        <fullName evidence="7">Non-standard purine NTP pyrophosphatase</fullName>
    </alternativeName>
    <alternativeName>
        <fullName evidence="7">Nucleoside-triphosphate diphosphatase</fullName>
    </alternativeName>
    <alternativeName>
        <fullName evidence="7">Nucleoside-triphosphate pyrophosphatase</fullName>
        <shortName evidence="7">NTPase</shortName>
    </alternativeName>
</protein>
<evidence type="ECO:0000256" key="6">
    <source>
        <dbReference type="ARBA" id="ARBA00023080"/>
    </source>
</evidence>
<dbReference type="EC" id="3.6.1.66" evidence="7"/>
<evidence type="ECO:0000313" key="9">
    <source>
        <dbReference type="EMBL" id="MFD3276451.1"/>
    </source>
</evidence>
<feature type="active site" description="Proton acceptor" evidence="7">
    <location>
        <position position="72"/>
    </location>
</feature>
<evidence type="ECO:0000256" key="8">
    <source>
        <dbReference type="RuleBase" id="RU003781"/>
    </source>
</evidence>
<feature type="binding site" evidence="7">
    <location>
        <position position="73"/>
    </location>
    <ligand>
        <name>substrate</name>
    </ligand>
</feature>
<feature type="binding site" evidence="7">
    <location>
        <position position="175"/>
    </location>
    <ligand>
        <name>substrate</name>
    </ligand>
</feature>
<accession>A0ABW6D2L1</accession>
<feature type="binding site" evidence="7">
    <location>
        <begin position="180"/>
        <end position="181"/>
    </location>
    <ligand>
        <name>substrate</name>
    </ligand>
</feature>
<dbReference type="Proteomes" id="UP001598114">
    <property type="component" value="Unassembled WGS sequence"/>
</dbReference>
<keyword evidence="10" id="KW-1185">Reference proteome</keyword>
<feature type="binding site" evidence="7">
    <location>
        <position position="72"/>
    </location>
    <ligand>
        <name>Mg(2+)</name>
        <dbReference type="ChEBI" id="CHEBI:18420"/>
    </ligand>
</feature>
<dbReference type="Pfam" id="PF01725">
    <property type="entry name" value="Ham1p_like"/>
    <property type="match status" value="1"/>
</dbReference>
<evidence type="ECO:0000256" key="7">
    <source>
        <dbReference type="HAMAP-Rule" id="MF_01405"/>
    </source>
</evidence>
<dbReference type="EMBL" id="JBBKYA010000004">
    <property type="protein sequence ID" value="MFD3276451.1"/>
    <property type="molecule type" value="Genomic_DNA"/>
</dbReference>
<comment type="catalytic activity">
    <reaction evidence="7">
        <text>dITP + H2O = dIMP + diphosphate + H(+)</text>
        <dbReference type="Rhea" id="RHEA:28342"/>
        <dbReference type="ChEBI" id="CHEBI:15377"/>
        <dbReference type="ChEBI" id="CHEBI:15378"/>
        <dbReference type="ChEBI" id="CHEBI:33019"/>
        <dbReference type="ChEBI" id="CHEBI:61194"/>
        <dbReference type="ChEBI" id="CHEBI:61382"/>
        <dbReference type="EC" id="3.6.1.66"/>
    </reaction>
</comment>
<dbReference type="GO" id="GO:0036220">
    <property type="term" value="F:ITP diphosphatase activity"/>
    <property type="evidence" value="ECO:0007669"/>
    <property type="project" value="UniProtKB-EC"/>
</dbReference>
<feature type="binding site" evidence="7">
    <location>
        <begin position="152"/>
        <end position="155"/>
    </location>
    <ligand>
        <name>substrate</name>
    </ligand>
</feature>
<keyword evidence="5 7" id="KW-0460">Magnesium</keyword>
<comment type="function">
    <text evidence="7">Pyrophosphatase that catalyzes the hydrolysis of nucleoside triphosphates to their monophosphate derivatives, with a high preference for the non-canonical purine nucleotides XTP (xanthosine triphosphate), dITP (deoxyinosine triphosphate) and ITP. Seems to function as a house-cleaning enzyme that removes non-canonical purine nucleotides from the nucleotide pool, thus preventing their incorporation into DNA/RNA and avoiding chromosomal lesions.</text>
</comment>
<keyword evidence="6 7" id="KW-0546">Nucleotide metabolism</keyword>
<dbReference type="InterPro" id="IPR029001">
    <property type="entry name" value="ITPase-like_fam"/>
</dbReference>
<keyword evidence="2 7" id="KW-0479">Metal-binding</keyword>
<feature type="binding site" evidence="7">
    <location>
        <begin position="11"/>
        <end position="16"/>
    </location>
    <ligand>
        <name>substrate</name>
    </ligand>
</feature>
<organism evidence="9 10">
    <name type="scientific">Aquirufa echingensis</name>
    <dbReference type="NCBI Taxonomy" id="3096516"/>
    <lineage>
        <taxon>Bacteria</taxon>
        <taxon>Pseudomonadati</taxon>
        <taxon>Bacteroidota</taxon>
        <taxon>Cytophagia</taxon>
        <taxon>Cytophagales</taxon>
        <taxon>Flectobacillaceae</taxon>
        <taxon>Aquirufa</taxon>
    </lineage>
</organism>
<dbReference type="PANTHER" id="PTHR11067:SF9">
    <property type="entry name" value="INOSINE TRIPHOSPHATE PYROPHOSPHATASE"/>
    <property type="match status" value="1"/>
</dbReference>
<dbReference type="Gene3D" id="3.90.950.10">
    <property type="match status" value="1"/>
</dbReference>
<evidence type="ECO:0000256" key="5">
    <source>
        <dbReference type="ARBA" id="ARBA00022842"/>
    </source>
</evidence>
<evidence type="ECO:0000313" key="10">
    <source>
        <dbReference type="Proteomes" id="UP001598114"/>
    </source>
</evidence>
<dbReference type="CDD" id="cd00515">
    <property type="entry name" value="HAM1"/>
    <property type="match status" value="1"/>
</dbReference>
<evidence type="ECO:0000256" key="1">
    <source>
        <dbReference type="ARBA" id="ARBA00008023"/>
    </source>
</evidence>
<dbReference type="PANTHER" id="PTHR11067">
    <property type="entry name" value="INOSINE TRIPHOSPHATE PYROPHOSPHATASE/HAM1 PROTEIN"/>
    <property type="match status" value="1"/>
</dbReference>
<dbReference type="InterPro" id="IPR020922">
    <property type="entry name" value="dITP/XTP_pyrophosphatase"/>
</dbReference>
<reference evidence="9 10" key="1">
    <citation type="submission" date="2024-03" db="EMBL/GenBank/DDBJ databases">
        <title>Aquirufa genome sequencing.</title>
        <authorList>
            <person name="Pitt A."/>
            <person name="Hahn M.W."/>
        </authorList>
    </citation>
    <scope>NUCLEOTIDE SEQUENCE [LARGE SCALE GENOMIC DNA]</scope>
    <source>
        <strain evidence="9 10">PLAD-142S6K</strain>
    </source>
</reference>
<comment type="caution">
    <text evidence="7">Lacks conserved residue(s) required for the propagation of feature annotation.</text>
</comment>
<dbReference type="HAMAP" id="MF_01405">
    <property type="entry name" value="Non_canon_purine_NTPase"/>
    <property type="match status" value="1"/>
</dbReference>
<evidence type="ECO:0000256" key="2">
    <source>
        <dbReference type="ARBA" id="ARBA00022723"/>
    </source>
</evidence>
<gene>
    <name evidence="9" type="primary">rdgB</name>
    <name evidence="9" type="ORF">SKC38_09455</name>
</gene>
<comment type="subunit">
    <text evidence="7">Homodimer.</text>
</comment>
<comment type="similarity">
    <text evidence="1 7 8">Belongs to the HAM1 NTPase family.</text>
</comment>
<keyword evidence="4 7" id="KW-0378">Hydrolase</keyword>
<dbReference type="RefSeq" id="WP_377976892.1">
    <property type="nucleotide sequence ID" value="NZ_JBBKYA010000004.1"/>
</dbReference>
<dbReference type="SUPFAM" id="SSF52972">
    <property type="entry name" value="ITPase-like"/>
    <property type="match status" value="1"/>
</dbReference>
<comment type="caution">
    <text evidence="9">The sequence shown here is derived from an EMBL/GenBank/DDBJ whole genome shotgun (WGS) entry which is preliminary data.</text>
</comment>
<name>A0ABW6D2L1_9BACT</name>
<dbReference type="NCBIfam" id="TIGR00042">
    <property type="entry name" value="RdgB/HAM1 family non-canonical purine NTP pyrophosphatase"/>
    <property type="match status" value="1"/>
</dbReference>
<keyword evidence="3 7" id="KW-0547">Nucleotide-binding</keyword>
<evidence type="ECO:0000256" key="3">
    <source>
        <dbReference type="ARBA" id="ARBA00022741"/>
    </source>
</evidence>
<comment type="cofactor">
    <cofactor evidence="7">
        <name>Mg(2+)</name>
        <dbReference type="ChEBI" id="CHEBI:18420"/>
    </cofactor>
    <text evidence="7">Binds 1 Mg(2+) ion per subunit.</text>
</comment>
<dbReference type="InterPro" id="IPR002637">
    <property type="entry name" value="RdgB/HAM1"/>
</dbReference>
<evidence type="ECO:0000256" key="4">
    <source>
        <dbReference type="ARBA" id="ARBA00022801"/>
    </source>
</evidence>